<keyword evidence="2" id="KW-0812">Transmembrane</keyword>
<organism evidence="3 4">
    <name type="scientific">Scophthalmus maximus</name>
    <name type="common">Turbot</name>
    <name type="synonym">Psetta maxima</name>
    <dbReference type="NCBI Taxonomy" id="52904"/>
    <lineage>
        <taxon>Eukaryota</taxon>
        <taxon>Metazoa</taxon>
        <taxon>Chordata</taxon>
        <taxon>Craniata</taxon>
        <taxon>Vertebrata</taxon>
        <taxon>Euteleostomi</taxon>
        <taxon>Actinopterygii</taxon>
        <taxon>Neopterygii</taxon>
        <taxon>Teleostei</taxon>
        <taxon>Neoteleostei</taxon>
        <taxon>Acanthomorphata</taxon>
        <taxon>Carangaria</taxon>
        <taxon>Pleuronectiformes</taxon>
        <taxon>Pleuronectoidei</taxon>
        <taxon>Scophthalmidae</taxon>
        <taxon>Scophthalmus</taxon>
    </lineage>
</organism>
<feature type="compositionally biased region" description="Basic and acidic residues" evidence="1">
    <location>
        <begin position="34"/>
        <end position="45"/>
    </location>
</feature>
<evidence type="ECO:0008006" key="5">
    <source>
        <dbReference type="Google" id="ProtNLM"/>
    </source>
</evidence>
<name>A0A6A4S0T2_SCOMX</name>
<feature type="region of interest" description="Disordered" evidence="1">
    <location>
        <begin position="18"/>
        <end position="70"/>
    </location>
</feature>
<gene>
    <name evidence="3" type="ORF">F2P81_022726</name>
</gene>
<evidence type="ECO:0000313" key="3">
    <source>
        <dbReference type="EMBL" id="KAF0025845.1"/>
    </source>
</evidence>
<evidence type="ECO:0000313" key="4">
    <source>
        <dbReference type="Proteomes" id="UP000438429"/>
    </source>
</evidence>
<dbReference type="AlphaFoldDB" id="A0A6A4S0T2"/>
<evidence type="ECO:0000256" key="1">
    <source>
        <dbReference type="SAM" id="MobiDB-lite"/>
    </source>
</evidence>
<proteinExistence type="predicted"/>
<keyword evidence="2" id="KW-1133">Transmembrane helix</keyword>
<keyword evidence="2" id="KW-0472">Membrane</keyword>
<reference evidence="3 4" key="1">
    <citation type="submission" date="2019-06" db="EMBL/GenBank/DDBJ databases">
        <title>Draft genomes of female and male turbot (Scophthalmus maximus).</title>
        <authorList>
            <person name="Xu H."/>
            <person name="Xu X.-W."/>
            <person name="Shao C."/>
            <person name="Chen S."/>
        </authorList>
    </citation>
    <scope>NUCLEOTIDE SEQUENCE [LARGE SCALE GENOMIC DNA]</scope>
    <source>
        <strain evidence="3">Ysfricsl-2016a</strain>
        <tissue evidence="3">Blood</tissue>
    </source>
</reference>
<dbReference type="EMBL" id="VEVO01000020">
    <property type="protein sequence ID" value="KAF0025845.1"/>
    <property type="molecule type" value="Genomic_DNA"/>
</dbReference>
<feature type="compositionally biased region" description="Basic and acidic residues" evidence="1">
    <location>
        <begin position="54"/>
        <end position="70"/>
    </location>
</feature>
<evidence type="ECO:0000256" key="2">
    <source>
        <dbReference type="SAM" id="Phobius"/>
    </source>
</evidence>
<protein>
    <recommendedName>
        <fullName evidence="5">Transmembrane protein</fullName>
    </recommendedName>
</protein>
<sequence length="106" mass="12196">MSLPTSCRTDVRILQSFVLRQPTTPRPPAASRPRAGDSRDEESQTRRCFTSVKQTEKKKVENHERTRNRNTRDVFRLPPVSLTVFAVSLLLHFVPQLRVCLHINAT</sequence>
<accession>A0A6A4S0T2</accession>
<comment type="caution">
    <text evidence="3">The sequence shown here is derived from an EMBL/GenBank/DDBJ whole genome shotgun (WGS) entry which is preliminary data.</text>
</comment>
<dbReference type="Proteomes" id="UP000438429">
    <property type="component" value="Unassembled WGS sequence"/>
</dbReference>
<feature type="transmembrane region" description="Helical" evidence="2">
    <location>
        <begin position="74"/>
        <end position="94"/>
    </location>
</feature>